<dbReference type="Gene3D" id="3.40.430.10">
    <property type="entry name" value="Dihydrofolate Reductase, subunit A"/>
    <property type="match status" value="1"/>
</dbReference>
<feature type="domain" description="Bacterial bifunctional deaminase-reductase C-terminal" evidence="1">
    <location>
        <begin position="2"/>
        <end position="166"/>
    </location>
</feature>
<dbReference type="InterPro" id="IPR002734">
    <property type="entry name" value="RibDG_C"/>
</dbReference>
<dbReference type="RefSeq" id="WP_092740144.1">
    <property type="nucleotide sequence ID" value="NZ_FNOV01000007.1"/>
</dbReference>
<reference evidence="3" key="1">
    <citation type="submission" date="2016-10" db="EMBL/GenBank/DDBJ databases">
        <authorList>
            <person name="Varghese N."/>
            <person name="Submissions S."/>
        </authorList>
    </citation>
    <scope>NUCLEOTIDE SEQUENCE [LARGE SCALE GENOMIC DNA]</scope>
    <source>
        <strain evidence="3">CGMCC 1.8975</strain>
    </source>
</reference>
<dbReference type="Proteomes" id="UP000199249">
    <property type="component" value="Unassembled WGS sequence"/>
</dbReference>
<dbReference type="GO" id="GO:0008703">
    <property type="term" value="F:5-amino-6-(5-phosphoribosylamino)uracil reductase activity"/>
    <property type="evidence" value="ECO:0007669"/>
    <property type="project" value="InterPro"/>
</dbReference>
<dbReference type="Pfam" id="PF01872">
    <property type="entry name" value="RibD_C"/>
    <property type="match status" value="1"/>
</dbReference>
<name>A0A1H3IH01_9BACT</name>
<proteinExistence type="predicted"/>
<organism evidence="2 3">
    <name type="scientific">Hymenobacter psychrophilus</name>
    <dbReference type="NCBI Taxonomy" id="651662"/>
    <lineage>
        <taxon>Bacteria</taxon>
        <taxon>Pseudomonadati</taxon>
        <taxon>Bacteroidota</taxon>
        <taxon>Cytophagia</taxon>
        <taxon>Cytophagales</taxon>
        <taxon>Hymenobacteraceae</taxon>
        <taxon>Hymenobacter</taxon>
    </lineage>
</organism>
<evidence type="ECO:0000313" key="3">
    <source>
        <dbReference type="Proteomes" id="UP000199249"/>
    </source>
</evidence>
<dbReference type="STRING" id="651662.SAMN04488069_10720"/>
<protein>
    <submittedName>
        <fullName evidence="2">Dihydrofolate reductase</fullName>
    </submittedName>
</protein>
<dbReference type="OrthoDB" id="195113at2"/>
<dbReference type="InterPro" id="IPR050765">
    <property type="entry name" value="Riboflavin_Biosynth_HTPR"/>
</dbReference>
<dbReference type="GO" id="GO:0009231">
    <property type="term" value="P:riboflavin biosynthetic process"/>
    <property type="evidence" value="ECO:0007669"/>
    <property type="project" value="InterPro"/>
</dbReference>
<evidence type="ECO:0000259" key="1">
    <source>
        <dbReference type="Pfam" id="PF01872"/>
    </source>
</evidence>
<dbReference type="PANTHER" id="PTHR38011:SF11">
    <property type="entry name" value="2,5-DIAMINO-6-RIBOSYLAMINO-4(3H)-PYRIMIDINONE 5'-PHOSPHATE REDUCTASE"/>
    <property type="match status" value="1"/>
</dbReference>
<dbReference type="SUPFAM" id="SSF53597">
    <property type="entry name" value="Dihydrofolate reductase-like"/>
    <property type="match status" value="1"/>
</dbReference>
<dbReference type="AlphaFoldDB" id="A0A1H3IH01"/>
<gene>
    <name evidence="2" type="ORF">SAMN04488069_10720</name>
</gene>
<evidence type="ECO:0000313" key="2">
    <source>
        <dbReference type="EMBL" id="SDY27096.1"/>
    </source>
</evidence>
<keyword evidence="3" id="KW-1185">Reference proteome</keyword>
<dbReference type="InterPro" id="IPR024072">
    <property type="entry name" value="DHFR-like_dom_sf"/>
</dbReference>
<dbReference type="PANTHER" id="PTHR38011">
    <property type="entry name" value="DIHYDROFOLATE REDUCTASE FAMILY PROTEIN (AFU_ORTHOLOGUE AFUA_8G06820)"/>
    <property type="match status" value="1"/>
</dbReference>
<dbReference type="EMBL" id="FNOV01000007">
    <property type="protein sequence ID" value="SDY27096.1"/>
    <property type="molecule type" value="Genomic_DNA"/>
</dbReference>
<sequence length="176" mass="19486">MRKVVLYIATSLDGYIASPDGSVEWLPKAGLTDYGYAEFLNGADTTLLGRATYEQVLDSGPWPYAQFTNYVFSRQPPALEAHASVQFVSEEPVAFVRALRQQPGRTIWLIGGSTLASPLLTAGLVDELMLLVVPRVLGSGISLWRHQAQPQTLQMLRTQTWPDGTVLLHYQLPKKD</sequence>
<accession>A0A1H3IH01</accession>